<gene>
    <name evidence="2" type="ORF">PCMG_00194</name>
    <name evidence="1" type="ORF">PSSM2_189</name>
</gene>
<accession>Q58MG5</accession>
<organism evidence="1 3">
    <name type="scientific">Prochlorococcus phage P-SSM2</name>
    <dbReference type="NCBI Taxonomy" id="268746"/>
    <lineage>
        <taxon>Viruses</taxon>
        <taxon>Duplodnaviria</taxon>
        <taxon>Heunggongvirae</taxon>
        <taxon>Uroviricota</taxon>
        <taxon>Caudoviricetes</taxon>
        <taxon>Pantevenvirales</taxon>
        <taxon>Kyanoviridae</taxon>
        <taxon>Salacisavirus</taxon>
        <taxon>Salacisavirus pssm2</taxon>
    </lineage>
</organism>
<dbReference type="RefSeq" id="YP_214421.1">
    <property type="nucleotide sequence ID" value="NC_006883.2"/>
</dbReference>
<keyword evidence="3" id="KW-1185">Reference proteome</keyword>
<evidence type="ECO:0000313" key="1">
    <source>
        <dbReference type="EMBL" id="AAX44567.1"/>
    </source>
</evidence>
<dbReference type="EMBL" id="AY939844">
    <property type="protein sequence ID" value="AAX44567.1"/>
    <property type="molecule type" value="Genomic_DNA"/>
</dbReference>
<dbReference type="GeneID" id="3294422"/>
<reference evidence="1 3" key="3">
    <citation type="journal article" date="2010" name="Environ. Microbiol.">
        <title>Genomic analysis of oceanic cyanobacterial myoviruses compared with T4-like myoviruses from diverse hosts and environments.</title>
        <authorList>
            <person name="Sullivan M.B."/>
            <person name="Huang K.H."/>
            <person name="Ignacio-Espinoza J.C."/>
            <person name="Berlin A.M."/>
            <person name="Kelly L."/>
            <person name="Weigele P.R."/>
            <person name="DeFrancesco A.S."/>
            <person name="Kern S.E."/>
            <person name="Thompson L.R."/>
            <person name="Young S."/>
            <person name="Yandava C."/>
            <person name="Fu R."/>
            <person name="Krastins B."/>
            <person name="Chase M."/>
            <person name="Sarracino D."/>
            <person name="Osburne M.S."/>
            <person name="Henn M.R."/>
            <person name="Chisholm S.W."/>
        </authorList>
    </citation>
    <scope>NUCLEOTIDE SEQUENCE [LARGE SCALE GENOMIC DNA]</scope>
</reference>
<organismHost>
    <name type="scientific">Prochlorococcus</name>
    <dbReference type="NCBI Taxonomy" id="1218"/>
</organismHost>
<dbReference type="KEGG" id="vg:3294422"/>
<dbReference type="EMBL" id="GU071092">
    <property type="protein sequence ID" value="ACY76070.1"/>
    <property type="molecule type" value="Genomic_DNA"/>
</dbReference>
<dbReference type="Proteomes" id="UP000013923">
    <property type="component" value="Genome"/>
</dbReference>
<dbReference type="Proteomes" id="UP000000991">
    <property type="component" value="Segment"/>
</dbReference>
<reference evidence="1 3" key="1">
    <citation type="journal article" date="2005" name="PLoS Biol.">
        <title>Three Prochlorococcus cyanophage genomes: signature features and ecological interpretations.</title>
        <authorList>
            <person name="Sullivan M.B."/>
            <person name="Coleman M.L."/>
            <person name="Weigele P."/>
            <person name="Rohwer F."/>
            <person name="Chisholm S.W."/>
        </authorList>
    </citation>
    <scope>NUCLEOTIDE SEQUENCE</scope>
</reference>
<reference evidence="2 4" key="2">
    <citation type="submission" date="2009-10" db="EMBL/GenBank/DDBJ databases">
        <title>The Genome Sequence of Prochlorococcus phage P-SSM2.</title>
        <authorList>
            <consortium name="The Broad Institute Genome Sequencing Platform"/>
            <person name="Henn M.R."/>
            <person name="Sullivan M.S."/>
            <person name="Osburne M.S."/>
            <person name="Levin J."/>
            <person name="Malboeuf C."/>
            <person name="Casali M."/>
            <person name="Russ C."/>
            <person name="Lennon N."/>
            <person name="Chapman S.B."/>
            <person name="Erlich R."/>
            <person name="Young S.K."/>
            <person name="Koehrsen M."/>
            <person name="Yandava C."/>
            <person name="Zeng Q."/>
            <person name="Alvarado L."/>
            <person name="Anderson S."/>
            <person name="Berlin A."/>
            <person name="Borenstein D."/>
            <person name="Chen Z."/>
            <person name="Engels R."/>
            <person name="Freedman E."/>
            <person name="Gellesch M."/>
            <person name="Goldberg J."/>
            <person name="Green L."/>
            <person name="Griggs A."/>
            <person name="Gujja S."/>
            <person name="Heilman E.R."/>
            <person name="Heiman D."/>
            <person name="Hepburn T."/>
            <person name="Howarth C."/>
            <person name="Jen D."/>
            <person name="Larson L."/>
            <person name="Lewis B."/>
            <person name="Mehta T."/>
            <person name="Park D."/>
            <person name="Pearson M."/>
            <person name="Richards J."/>
            <person name="Rizzolo K."/>
            <person name="Roberts A."/>
            <person name="Ryan E."/>
            <person name="Saif S."/>
            <person name="Shea T."/>
            <person name="Shenoy N."/>
            <person name="Sisk P."/>
            <person name="Stolte C."/>
            <person name="Sykes S."/>
            <person name="Walk T."/>
            <person name="White J."/>
            <person name="Yu Q."/>
            <person name="Coleman M.L."/>
            <person name="Huang K.H."/>
            <person name="Weigele P.R."/>
            <person name="DeFrancesco A.S."/>
            <person name="Kern S.E."/>
            <person name="Thompson L.R."/>
            <person name="Fu R."/>
            <person name="Hombeck B."/>
            <person name="Chisholm S.W."/>
            <person name="Haas B."/>
            <person name="Nusbaum C."/>
            <person name="Birren B."/>
        </authorList>
    </citation>
    <scope>NUCLEOTIDE SEQUENCE [LARGE SCALE GENOMIC DNA]</scope>
    <source>
        <strain evidence="2">P-SSM2</strain>
    </source>
</reference>
<sequence length="80" mass="9738">MYSIRFNEELIHECLPKEECEMLLDKYKERYESGTVEWPLEYQKMKIEEFSGKFILVDEKEVKKVQKDYDASLKENKEHA</sequence>
<proteinExistence type="predicted"/>
<evidence type="ECO:0000313" key="3">
    <source>
        <dbReference type="Proteomes" id="UP000000991"/>
    </source>
</evidence>
<evidence type="ECO:0000313" key="2">
    <source>
        <dbReference type="EMBL" id="ACY76070.1"/>
    </source>
</evidence>
<evidence type="ECO:0000313" key="4">
    <source>
        <dbReference type="Proteomes" id="UP000013923"/>
    </source>
</evidence>
<name>Q58MG5_BPPRM</name>
<protein>
    <submittedName>
        <fullName evidence="1">Uncharacterized protein</fullName>
    </submittedName>
</protein>